<protein>
    <submittedName>
        <fullName evidence="2">Uncharacterized protein</fullName>
    </submittedName>
</protein>
<evidence type="ECO:0000256" key="1">
    <source>
        <dbReference type="SAM" id="MobiDB-lite"/>
    </source>
</evidence>
<dbReference type="SUPFAM" id="SSF54427">
    <property type="entry name" value="NTF2-like"/>
    <property type="match status" value="1"/>
</dbReference>
<name>A0A538TZY6_UNCEI</name>
<evidence type="ECO:0000313" key="2">
    <source>
        <dbReference type="EMBL" id="TMQ69131.1"/>
    </source>
</evidence>
<sequence length="186" mass="20052">MQLHLLAPRELPDTNPGIQSPPGGVEPNAASAEDTSPPRLSWTRWLAVLAGAVALLGQGERYSMDPLLHTPGTALAAYWEALQLNDADGLKACSLAGGGSLPYPGMLWAFPSTSGLWIQDLRYVPIDEDEVVVSYEVHFTLAGADQERMLSATTDLVRVHGEWRVARPLAESGLMTGRPLPTRVDI</sequence>
<accession>A0A538TZY6</accession>
<proteinExistence type="predicted"/>
<feature type="region of interest" description="Disordered" evidence="1">
    <location>
        <begin position="1"/>
        <end position="37"/>
    </location>
</feature>
<evidence type="ECO:0000313" key="3">
    <source>
        <dbReference type="Proteomes" id="UP000319836"/>
    </source>
</evidence>
<organism evidence="2 3">
    <name type="scientific">Eiseniibacteriota bacterium</name>
    <dbReference type="NCBI Taxonomy" id="2212470"/>
    <lineage>
        <taxon>Bacteria</taxon>
        <taxon>Candidatus Eiseniibacteriota</taxon>
    </lineage>
</organism>
<comment type="caution">
    <text evidence="2">The sequence shown here is derived from an EMBL/GenBank/DDBJ whole genome shotgun (WGS) entry which is preliminary data.</text>
</comment>
<dbReference type="EMBL" id="VBPA01000336">
    <property type="protein sequence ID" value="TMQ69131.1"/>
    <property type="molecule type" value="Genomic_DNA"/>
</dbReference>
<dbReference type="Proteomes" id="UP000319836">
    <property type="component" value="Unassembled WGS sequence"/>
</dbReference>
<dbReference type="InterPro" id="IPR032710">
    <property type="entry name" value="NTF2-like_dom_sf"/>
</dbReference>
<reference evidence="2 3" key="1">
    <citation type="journal article" date="2019" name="Nat. Microbiol.">
        <title>Mediterranean grassland soil C-N compound turnover is dependent on rainfall and depth, and is mediated by genomically divergent microorganisms.</title>
        <authorList>
            <person name="Diamond S."/>
            <person name="Andeer P.F."/>
            <person name="Li Z."/>
            <person name="Crits-Christoph A."/>
            <person name="Burstein D."/>
            <person name="Anantharaman K."/>
            <person name="Lane K.R."/>
            <person name="Thomas B.C."/>
            <person name="Pan C."/>
            <person name="Northen T.R."/>
            <person name="Banfield J.F."/>
        </authorList>
    </citation>
    <scope>NUCLEOTIDE SEQUENCE [LARGE SCALE GENOMIC DNA]</scope>
    <source>
        <strain evidence="2">WS_10</strain>
    </source>
</reference>
<gene>
    <name evidence="2" type="ORF">E6K80_12700</name>
</gene>
<dbReference type="AlphaFoldDB" id="A0A538TZY6"/>